<proteinExistence type="predicted"/>
<keyword evidence="2" id="KW-1185">Reference proteome</keyword>
<evidence type="ECO:0000313" key="1">
    <source>
        <dbReference type="EMBL" id="KAE9633757.1"/>
    </source>
</evidence>
<gene>
    <name evidence="1" type="ORF">GND95_08875</name>
</gene>
<comment type="caution">
    <text evidence="1">The sequence shown here is derived from an EMBL/GenBank/DDBJ whole genome shotgun (WGS) entry which is preliminary data.</text>
</comment>
<dbReference type="EMBL" id="WSLF01000007">
    <property type="protein sequence ID" value="KAE9633757.1"/>
    <property type="molecule type" value="Genomic_DNA"/>
</dbReference>
<accession>A0A7C8LT11</accession>
<sequence>MLIRFLEGTRNCRKSDGEMIQLEYFLLEKQRNEMNNLSKTYGIEIVKKYAHFGETIYTETDQIECLTHEKEKAKEIIDKLIAHAVTPVSMIYVIEDLIDETPWR</sequence>
<dbReference type="InterPro" id="IPR017016">
    <property type="entry name" value="UCP033595"/>
</dbReference>
<dbReference type="Proteomes" id="UP000483018">
    <property type="component" value="Unassembled WGS sequence"/>
</dbReference>
<name>A0A7C8LT11_9FIRM</name>
<reference evidence="1 2" key="1">
    <citation type="submission" date="2019-12" db="EMBL/GenBank/DDBJ databases">
        <title>Defluviitalea raffinosedens, isolated from a biogas fermenter, genome sequencing and characterization.</title>
        <authorList>
            <person name="Rettenmaier R."/>
            <person name="Schneider M."/>
            <person name="Neuhaus K."/>
            <person name="Liebl W."/>
            <person name="Zverlov V."/>
        </authorList>
    </citation>
    <scope>NUCLEOTIDE SEQUENCE [LARGE SCALE GENOMIC DNA]</scope>
    <source>
        <strain evidence="1 2">249c-K6</strain>
    </source>
</reference>
<organism evidence="1 2">
    <name type="scientific">Defluviitalea raffinosedens</name>
    <dbReference type="NCBI Taxonomy" id="1450156"/>
    <lineage>
        <taxon>Bacteria</taxon>
        <taxon>Bacillati</taxon>
        <taxon>Bacillota</taxon>
        <taxon>Clostridia</taxon>
        <taxon>Lachnospirales</taxon>
        <taxon>Defluviitaleaceae</taxon>
        <taxon>Defluviitalea</taxon>
    </lineage>
</organism>
<protein>
    <submittedName>
        <fullName evidence="1">Uncharacterized protein</fullName>
    </submittedName>
</protein>
<dbReference type="RefSeq" id="WP_158740553.1">
    <property type="nucleotide sequence ID" value="NZ_WSLF01000007.1"/>
</dbReference>
<dbReference type="AlphaFoldDB" id="A0A7C8LT11"/>
<evidence type="ECO:0000313" key="2">
    <source>
        <dbReference type="Proteomes" id="UP000483018"/>
    </source>
</evidence>
<dbReference type="Pfam" id="PF20124">
    <property type="entry name" value="DUF6514"/>
    <property type="match status" value="1"/>
</dbReference>
<dbReference type="OrthoDB" id="2085129at2"/>